<comment type="caution">
    <text evidence="3">The sequence shown here is derived from an EMBL/GenBank/DDBJ whole genome shotgun (WGS) entry which is preliminary data.</text>
</comment>
<feature type="compositionally biased region" description="Low complexity" evidence="1">
    <location>
        <begin position="95"/>
        <end position="108"/>
    </location>
</feature>
<reference evidence="3" key="1">
    <citation type="journal article" date="2014" name="Int. J. Syst. Evol. Microbiol.">
        <title>Complete genome sequence of Corynebacterium casei LMG S-19264T (=DSM 44701T), isolated from a smear-ripened cheese.</title>
        <authorList>
            <consortium name="US DOE Joint Genome Institute (JGI-PGF)"/>
            <person name="Walter F."/>
            <person name="Albersmeier A."/>
            <person name="Kalinowski J."/>
            <person name="Ruckert C."/>
        </authorList>
    </citation>
    <scope>NUCLEOTIDE SEQUENCE</scope>
    <source>
        <strain evidence="3">JCM 4403</strain>
    </source>
</reference>
<keyword evidence="4" id="KW-1185">Reference proteome</keyword>
<feature type="region of interest" description="Disordered" evidence="1">
    <location>
        <begin position="64"/>
        <end position="108"/>
    </location>
</feature>
<dbReference type="GO" id="GO:0003677">
    <property type="term" value="F:DNA binding"/>
    <property type="evidence" value="ECO:0007669"/>
    <property type="project" value="InterPro"/>
</dbReference>
<dbReference type="Gene3D" id="1.10.1220.10">
    <property type="entry name" value="Met repressor-like"/>
    <property type="match status" value="1"/>
</dbReference>
<reference evidence="3" key="2">
    <citation type="submission" date="2020-09" db="EMBL/GenBank/DDBJ databases">
        <authorList>
            <person name="Sun Q."/>
            <person name="Ohkuma M."/>
        </authorList>
    </citation>
    <scope>NUCLEOTIDE SEQUENCE</scope>
    <source>
        <strain evidence="3">JCM 4403</strain>
    </source>
</reference>
<dbReference type="EMBL" id="BMTU01000021">
    <property type="protein sequence ID" value="GGR08672.1"/>
    <property type="molecule type" value="Genomic_DNA"/>
</dbReference>
<dbReference type="Pfam" id="PF03869">
    <property type="entry name" value="Arc"/>
    <property type="match status" value="1"/>
</dbReference>
<dbReference type="RefSeq" id="WP_229847059.1">
    <property type="nucleotide sequence ID" value="NZ_BMTU01000021.1"/>
</dbReference>
<gene>
    <name evidence="3" type="ORF">GCM10010280_65680</name>
</gene>
<organism evidence="3 4">
    <name type="scientific">Streptomyces pilosus</name>
    <dbReference type="NCBI Taxonomy" id="28893"/>
    <lineage>
        <taxon>Bacteria</taxon>
        <taxon>Bacillati</taxon>
        <taxon>Actinomycetota</taxon>
        <taxon>Actinomycetes</taxon>
        <taxon>Kitasatosporales</taxon>
        <taxon>Streptomycetaceae</taxon>
        <taxon>Streptomyces</taxon>
    </lineage>
</organism>
<evidence type="ECO:0000313" key="4">
    <source>
        <dbReference type="Proteomes" id="UP000656732"/>
    </source>
</evidence>
<dbReference type="AlphaFoldDB" id="A0A918C658"/>
<feature type="domain" description="Arc-like DNA binding" evidence="2">
    <location>
        <begin position="3"/>
        <end position="31"/>
    </location>
</feature>
<sequence>MTLRLPREHRDWLRAHAQRERRSLNSELLYRPEVARAAAGEKRAIALTAIALSLPRYAGSRIPPALKDGASSGHPVKSGRVRAEWAGRPSPEGTASMARSLSLRSARA</sequence>
<evidence type="ECO:0000313" key="3">
    <source>
        <dbReference type="EMBL" id="GGR08672.1"/>
    </source>
</evidence>
<accession>A0A918C658</accession>
<dbReference type="InterPro" id="IPR010985">
    <property type="entry name" value="Ribbon_hlx_hlx"/>
</dbReference>
<dbReference type="GO" id="GO:0006355">
    <property type="term" value="P:regulation of DNA-templated transcription"/>
    <property type="evidence" value="ECO:0007669"/>
    <property type="project" value="InterPro"/>
</dbReference>
<dbReference type="InterPro" id="IPR005569">
    <property type="entry name" value="Arc_DNA-bd_dom"/>
</dbReference>
<evidence type="ECO:0000256" key="1">
    <source>
        <dbReference type="SAM" id="MobiDB-lite"/>
    </source>
</evidence>
<dbReference type="Proteomes" id="UP000656732">
    <property type="component" value="Unassembled WGS sequence"/>
</dbReference>
<dbReference type="SUPFAM" id="SSF47598">
    <property type="entry name" value="Ribbon-helix-helix"/>
    <property type="match status" value="1"/>
</dbReference>
<dbReference type="InterPro" id="IPR013321">
    <property type="entry name" value="Arc_rbn_hlx_hlx"/>
</dbReference>
<proteinExistence type="predicted"/>
<evidence type="ECO:0000259" key="2">
    <source>
        <dbReference type="Pfam" id="PF03869"/>
    </source>
</evidence>
<protein>
    <recommendedName>
        <fullName evidence="2">Arc-like DNA binding domain-containing protein</fullName>
    </recommendedName>
</protein>
<name>A0A918C658_9ACTN</name>